<reference evidence="1" key="1">
    <citation type="submission" date="2017-04" db="EMBL/GenBank/DDBJ databases">
        <title>Population genomics of picophytoplankton unveils novel chromosome hypervariability.</title>
        <authorList>
            <consortium name="DOE Joint Genome Institute"/>
            <person name="Blanc-Mathieu R."/>
            <person name="Krasovec M."/>
            <person name="Hebrard M."/>
            <person name="Yau S."/>
            <person name="Desgranges E."/>
            <person name="Martin J."/>
            <person name="Schackwitz W."/>
            <person name="Kuo A."/>
            <person name="Salin G."/>
            <person name="Donnadieu C."/>
            <person name="Desdevises Y."/>
            <person name="Sanchez-Ferandin S."/>
            <person name="Moreau H."/>
            <person name="Rivals E."/>
            <person name="Grigoriev I.V."/>
            <person name="Grimsley N."/>
            <person name="Eyre-Walker A."/>
            <person name="Piganeau G."/>
        </authorList>
    </citation>
    <scope>NUCLEOTIDE SEQUENCE [LARGE SCALE GENOMIC DNA]</scope>
    <source>
        <strain evidence="1">RCC 1115</strain>
    </source>
</reference>
<dbReference type="PANTHER" id="PTHR21581">
    <property type="entry name" value="D-ALANYL-D-ALANINE CARBOXYPEPTIDASE"/>
    <property type="match status" value="1"/>
</dbReference>
<dbReference type="EMBL" id="KZ155778">
    <property type="protein sequence ID" value="OUS47574.1"/>
    <property type="molecule type" value="Genomic_DNA"/>
</dbReference>
<dbReference type="InterPro" id="IPR011990">
    <property type="entry name" value="TPR-like_helical_dom_sf"/>
</dbReference>
<dbReference type="SMART" id="SM00028">
    <property type="entry name" value="TPR"/>
    <property type="match status" value="2"/>
</dbReference>
<evidence type="ECO:0000313" key="1">
    <source>
        <dbReference type="EMBL" id="OUS47574.1"/>
    </source>
</evidence>
<sequence length="174" mass="18463">MSRDEPDEPEHLSSAGRAHLMMGDLEGARLCFNEAERLVNALGEGASAEQRARVLCNRGDYFLVGAKYPEARAAYGAALLKDEGDVAAKVNAAVASVYMGDLDSSRTLLEDGLVAAADAPDGSKARDFITPSAVKNLQSIYELTARAPAEAKHGMNAFIKVVAPEDFDVTCLTS</sequence>
<name>A0A1Y5IHC7_OSTTA</name>
<organism evidence="1">
    <name type="scientific">Ostreococcus tauri</name>
    <name type="common">Marine green alga</name>
    <dbReference type="NCBI Taxonomy" id="70448"/>
    <lineage>
        <taxon>Eukaryota</taxon>
        <taxon>Viridiplantae</taxon>
        <taxon>Chlorophyta</taxon>
        <taxon>Mamiellophyceae</taxon>
        <taxon>Mamiellales</taxon>
        <taxon>Bathycoccaceae</taxon>
        <taxon>Ostreococcus</taxon>
    </lineage>
</organism>
<accession>A0A1Y5IHC7</accession>
<dbReference type="Gene3D" id="1.25.40.10">
    <property type="entry name" value="Tetratricopeptide repeat domain"/>
    <property type="match status" value="1"/>
</dbReference>
<dbReference type="PANTHER" id="PTHR21581:SF6">
    <property type="entry name" value="TRAFFICKING PROTEIN PARTICLE COMPLEX SUBUNIT 12"/>
    <property type="match status" value="1"/>
</dbReference>
<dbReference type="InterPro" id="IPR019734">
    <property type="entry name" value="TPR_rpt"/>
</dbReference>
<dbReference type="Proteomes" id="UP000195557">
    <property type="component" value="Unassembled WGS sequence"/>
</dbReference>
<gene>
    <name evidence="1" type="ORF">BE221DRAFT_71467</name>
</gene>
<evidence type="ECO:0008006" key="2">
    <source>
        <dbReference type="Google" id="ProtNLM"/>
    </source>
</evidence>
<protein>
    <recommendedName>
        <fullName evidence="2">Tetratricopeptide repeat</fullName>
    </recommendedName>
</protein>
<dbReference type="SUPFAM" id="SSF48452">
    <property type="entry name" value="TPR-like"/>
    <property type="match status" value="1"/>
</dbReference>
<dbReference type="AlphaFoldDB" id="A0A1Y5IHC7"/>
<dbReference type="eggNOG" id="KOG2796">
    <property type="taxonomic scope" value="Eukaryota"/>
</dbReference>
<proteinExistence type="predicted"/>